<name>A0A6J4TZK6_9SPHN</name>
<reference evidence="1" key="1">
    <citation type="submission" date="2020-02" db="EMBL/GenBank/DDBJ databases">
        <authorList>
            <person name="Meier V. D."/>
        </authorList>
    </citation>
    <scope>NUCLEOTIDE SEQUENCE</scope>
    <source>
        <strain evidence="1">AVDCRST_MAG23</strain>
    </source>
</reference>
<sequence length="101" mass="10292">MVNGLDVAPVWIESEGSIISGVVFGAEARPAVVPAAGSHCCSMKEVDGLAIRCSECNMKPTGNGSVAAQPEIREAIVAVTGHANSTCLVATFHQALDPKGS</sequence>
<accession>A0A6J4TZK6</accession>
<gene>
    <name evidence="1" type="ORF">AVDCRST_MAG23-1424</name>
</gene>
<organism evidence="1">
    <name type="scientific">uncultured Sphingosinicella sp</name>
    <dbReference type="NCBI Taxonomy" id="478748"/>
    <lineage>
        <taxon>Bacteria</taxon>
        <taxon>Pseudomonadati</taxon>
        <taxon>Pseudomonadota</taxon>
        <taxon>Alphaproteobacteria</taxon>
        <taxon>Sphingomonadales</taxon>
        <taxon>Sphingosinicellaceae</taxon>
        <taxon>Sphingosinicella</taxon>
        <taxon>environmental samples</taxon>
    </lineage>
</organism>
<protein>
    <submittedName>
        <fullName evidence="1">Uncharacterized protein</fullName>
    </submittedName>
</protein>
<dbReference type="AlphaFoldDB" id="A0A6J4TZK6"/>
<dbReference type="EMBL" id="CADCWD010000056">
    <property type="protein sequence ID" value="CAA9536600.1"/>
    <property type="molecule type" value="Genomic_DNA"/>
</dbReference>
<proteinExistence type="predicted"/>
<evidence type="ECO:0000313" key="1">
    <source>
        <dbReference type="EMBL" id="CAA9536600.1"/>
    </source>
</evidence>